<dbReference type="CDD" id="cd00067">
    <property type="entry name" value="GAL4"/>
    <property type="match status" value="1"/>
</dbReference>
<dbReference type="GeneID" id="62168808"/>
<dbReference type="PANTHER" id="PTHR36206:SF16">
    <property type="entry name" value="TRANSCRIPTION FACTOR DOMAIN-CONTAINING PROTEIN-RELATED"/>
    <property type="match status" value="1"/>
</dbReference>
<dbReference type="Pfam" id="PF11951">
    <property type="entry name" value="Fungal_trans_2"/>
    <property type="match status" value="1"/>
</dbReference>
<organism evidence="9 10">
    <name type="scientific">Colletotrichum karsti</name>
    <dbReference type="NCBI Taxonomy" id="1095194"/>
    <lineage>
        <taxon>Eukaryota</taxon>
        <taxon>Fungi</taxon>
        <taxon>Dikarya</taxon>
        <taxon>Ascomycota</taxon>
        <taxon>Pezizomycotina</taxon>
        <taxon>Sordariomycetes</taxon>
        <taxon>Hypocreomycetidae</taxon>
        <taxon>Glomerellales</taxon>
        <taxon>Glomerellaceae</taxon>
        <taxon>Colletotrichum</taxon>
        <taxon>Colletotrichum boninense species complex</taxon>
    </lineage>
</organism>
<evidence type="ECO:0000313" key="9">
    <source>
        <dbReference type="EMBL" id="KAF9869485.1"/>
    </source>
</evidence>
<dbReference type="PROSITE" id="PS00463">
    <property type="entry name" value="ZN2_CY6_FUNGAL_1"/>
    <property type="match status" value="1"/>
</dbReference>
<keyword evidence="5" id="KW-0804">Transcription</keyword>
<dbReference type="GO" id="GO:0008270">
    <property type="term" value="F:zinc ion binding"/>
    <property type="evidence" value="ECO:0007669"/>
    <property type="project" value="InterPro"/>
</dbReference>
<accession>A0A9P6I077</accession>
<dbReference type="SMART" id="SM00066">
    <property type="entry name" value="GAL4"/>
    <property type="match status" value="1"/>
</dbReference>
<protein>
    <recommendedName>
        <fullName evidence="8">Zn(2)-C6 fungal-type domain-containing protein</fullName>
    </recommendedName>
</protein>
<dbReference type="OrthoDB" id="2593732at2759"/>
<dbReference type="SUPFAM" id="SSF57701">
    <property type="entry name" value="Zn2/Cys6 DNA-binding domain"/>
    <property type="match status" value="1"/>
</dbReference>
<dbReference type="Pfam" id="PF00172">
    <property type="entry name" value="Zn_clus"/>
    <property type="match status" value="1"/>
</dbReference>
<dbReference type="InterPro" id="IPR036864">
    <property type="entry name" value="Zn2-C6_fun-type_DNA-bd_sf"/>
</dbReference>
<feature type="region of interest" description="Disordered" evidence="7">
    <location>
        <begin position="278"/>
        <end position="297"/>
    </location>
</feature>
<dbReference type="InterPro" id="IPR001138">
    <property type="entry name" value="Zn2Cys6_DnaBD"/>
</dbReference>
<evidence type="ECO:0000256" key="3">
    <source>
        <dbReference type="ARBA" id="ARBA00023015"/>
    </source>
</evidence>
<dbReference type="RefSeq" id="XP_038738946.1">
    <property type="nucleotide sequence ID" value="XM_038895734.1"/>
</dbReference>
<feature type="domain" description="Zn(2)-C6 fungal-type" evidence="8">
    <location>
        <begin position="12"/>
        <end position="40"/>
    </location>
</feature>
<reference evidence="9" key="2">
    <citation type="submission" date="2020-11" db="EMBL/GenBank/DDBJ databases">
        <title>Whole genome sequencing of Colletotrichum sp.</title>
        <authorList>
            <person name="Li H."/>
        </authorList>
    </citation>
    <scope>NUCLEOTIDE SEQUENCE</scope>
    <source>
        <strain evidence="9">CkLH20</strain>
    </source>
</reference>
<keyword evidence="3" id="KW-0805">Transcription regulation</keyword>
<dbReference type="GO" id="GO:0000981">
    <property type="term" value="F:DNA-binding transcription factor activity, RNA polymerase II-specific"/>
    <property type="evidence" value="ECO:0007669"/>
    <property type="project" value="InterPro"/>
</dbReference>
<evidence type="ECO:0000256" key="1">
    <source>
        <dbReference type="ARBA" id="ARBA00022723"/>
    </source>
</evidence>
<name>A0A9P6I077_9PEZI</name>
<evidence type="ECO:0000256" key="5">
    <source>
        <dbReference type="ARBA" id="ARBA00023163"/>
    </source>
</evidence>
<dbReference type="InterPro" id="IPR052360">
    <property type="entry name" value="Transcr_Regulatory_Proteins"/>
</dbReference>
<keyword evidence="2" id="KW-0862">Zinc</keyword>
<dbReference type="InterPro" id="IPR021858">
    <property type="entry name" value="Fun_TF"/>
</dbReference>
<keyword evidence="6" id="KW-0539">Nucleus</keyword>
<reference evidence="9" key="1">
    <citation type="submission" date="2020-03" db="EMBL/GenBank/DDBJ databases">
        <authorList>
            <person name="He L."/>
        </authorList>
    </citation>
    <scope>NUCLEOTIDE SEQUENCE</scope>
    <source>
        <strain evidence="9">CkLH20</strain>
    </source>
</reference>
<gene>
    <name evidence="9" type="ORF">CkaCkLH20_13023</name>
</gene>
<dbReference type="PANTHER" id="PTHR36206">
    <property type="entry name" value="ASPERCRYPTIN BIOSYNTHESIS CLUSTER-SPECIFIC TRANSCRIPTION REGULATOR ATNN-RELATED"/>
    <property type="match status" value="1"/>
</dbReference>
<evidence type="ECO:0000313" key="10">
    <source>
        <dbReference type="Proteomes" id="UP000781932"/>
    </source>
</evidence>
<dbReference type="GO" id="GO:0003677">
    <property type="term" value="F:DNA binding"/>
    <property type="evidence" value="ECO:0007669"/>
    <property type="project" value="UniProtKB-KW"/>
</dbReference>
<dbReference type="EMBL" id="JAATWM020000070">
    <property type="protein sequence ID" value="KAF9869485.1"/>
    <property type="molecule type" value="Genomic_DNA"/>
</dbReference>
<evidence type="ECO:0000256" key="2">
    <source>
        <dbReference type="ARBA" id="ARBA00022833"/>
    </source>
</evidence>
<sequence length="527" mass="59389">MPRKGSRKVRTGCVTCKLRKVKCDEARPTCYRCTATGRVCDGYRSQAAGSAESASQVSGSLHQPNDVFPGIDTRREGRALQYFCEAAGPAMSGYVDPYFWTHLVMQFSAYEPAVKHALVAISSLFEQAQGPLDAASTLQNGDQRRVLHHYNAAIRELRAKDSEDKQLVVLIVCILFICIEALRSDIQSAVRHSRHGLEILKAAGPGHAWMKEYLLPIFRRVSISAFYFSDNDATFLDMPELLEPSPRSFSTVDDAQRMFDVIMARVSHLGLVIAETASQPDRRQRGSSRDSPDAKEHRAEQATIKCLLDDWLRLFAELITRIRRDEAASGKRFTAEQDYRKKKQQVYLLALYEAGWIWADMALDGNTPSSKDRFLPNCRRVLKQLRWLESHMPETSKDNGQGPKAPQFTFEMGFTAVLFYFMSACSCLEVRLELMRYMRLFGLPRENLWERDALLAVAKEIIETENGIKLEDVGSPGDDSPPSPASASLDGESASFVYNKTLQSHPLYSMPWSVQSVPKDMIELMES</sequence>
<keyword evidence="10" id="KW-1185">Reference proteome</keyword>
<evidence type="ECO:0000256" key="7">
    <source>
        <dbReference type="SAM" id="MobiDB-lite"/>
    </source>
</evidence>
<feature type="region of interest" description="Disordered" evidence="7">
    <location>
        <begin position="469"/>
        <end position="490"/>
    </location>
</feature>
<dbReference type="PROSITE" id="PS50048">
    <property type="entry name" value="ZN2_CY6_FUNGAL_2"/>
    <property type="match status" value="1"/>
</dbReference>
<comment type="caution">
    <text evidence="9">The sequence shown here is derived from an EMBL/GenBank/DDBJ whole genome shotgun (WGS) entry which is preliminary data.</text>
</comment>
<proteinExistence type="predicted"/>
<keyword evidence="4" id="KW-0238">DNA-binding</keyword>
<feature type="compositionally biased region" description="Basic and acidic residues" evidence="7">
    <location>
        <begin position="280"/>
        <end position="297"/>
    </location>
</feature>
<dbReference type="AlphaFoldDB" id="A0A9P6I077"/>
<dbReference type="Gene3D" id="4.10.240.10">
    <property type="entry name" value="Zn(2)-C6 fungal-type DNA-binding domain"/>
    <property type="match status" value="1"/>
</dbReference>
<evidence type="ECO:0000256" key="6">
    <source>
        <dbReference type="ARBA" id="ARBA00023242"/>
    </source>
</evidence>
<evidence type="ECO:0000259" key="8">
    <source>
        <dbReference type="PROSITE" id="PS50048"/>
    </source>
</evidence>
<dbReference type="Proteomes" id="UP000781932">
    <property type="component" value="Unassembled WGS sequence"/>
</dbReference>
<evidence type="ECO:0000256" key="4">
    <source>
        <dbReference type="ARBA" id="ARBA00023125"/>
    </source>
</evidence>
<dbReference type="PRINTS" id="PR00755">
    <property type="entry name" value="AFLATOXINBRP"/>
</dbReference>
<keyword evidence="1" id="KW-0479">Metal-binding</keyword>